<dbReference type="AlphaFoldDB" id="A0A510XC27"/>
<dbReference type="Proteomes" id="UP000321275">
    <property type="component" value="Unassembled WGS sequence"/>
</dbReference>
<dbReference type="EMBL" id="BJUK01000056">
    <property type="protein sequence ID" value="GEK48943.1"/>
    <property type="molecule type" value="Genomic_DNA"/>
</dbReference>
<dbReference type="OrthoDB" id="6174250at2"/>
<sequence length="63" mass="7206">MTPRPNSPNGLWAKHGYTIERIPRRGAGKHHRIIRSPSGQIVLQDASHAEELEWIRDNLENTP</sequence>
<reference evidence="1 2" key="1">
    <citation type="submission" date="2019-07" db="EMBL/GenBank/DDBJ databases">
        <title>Whole genome shotgun sequence of Halomonas pacifica NBRC 102220.</title>
        <authorList>
            <person name="Hosoyama A."/>
            <person name="Uohara A."/>
            <person name="Ohji S."/>
            <person name="Ichikawa N."/>
        </authorList>
    </citation>
    <scope>NUCLEOTIDE SEQUENCE [LARGE SCALE GENOMIC DNA]</scope>
    <source>
        <strain evidence="1 2">NBRC 102220</strain>
    </source>
</reference>
<evidence type="ECO:0008006" key="3">
    <source>
        <dbReference type="Google" id="ProtNLM"/>
    </source>
</evidence>
<accession>A0A510XC27</accession>
<comment type="caution">
    <text evidence="1">The sequence shown here is derived from an EMBL/GenBank/DDBJ whole genome shotgun (WGS) entry which is preliminary data.</text>
</comment>
<evidence type="ECO:0000313" key="2">
    <source>
        <dbReference type="Proteomes" id="UP000321275"/>
    </source>
</evidence>
<evidence type="ECO:0000313" key="1">
    <source>
        <dbReference type="EMBL" id="GEK48943.1"/>
    </source>
</evidence>
<organism evidence="1 2">
    <name type="scientific">Bisbaumannia pacifica</name>
    <dbReference type="NCBI Taxonomy" id="77098"/>
    <lineage>
        <taxon>Bacteria</taxon>
        <taxon>Pseudomonadati</taxon>
        <taxon>Pseudomonadota</taxon>
        <taxon>Gammaproteobacteria</taxon>
        <taxon>Oceanospirillales</taxon>
        <taxon>Halomonadaceae</taxon>
        <taxon>Bisbaumannia</taxon>
    </lineage>
</organism>
<dbReference type="RefSeq" id="WP_146804262.1">
    <property type="nucleotide sequence ID" value="NZ_BJUK01000056.1"/>
</dbReference>
<name>A0A510XC27_9GAMM</name>
<protein>
    <recommendedName>
        <fullName evidence="3">Type II toxin-antitoxin system HicA family toxin</fullName>
    </recommendedName>
</protein>
<proteinExistence type="predicted"/>
<keyword evidence="2" id="KW-1185">Reference proteome</keyword>
<gene>
    <name evidence="1" type="ORF">HPA02_32260</name>
</gene>